<dbReference type="Pfam" id="PF00172">
    <property type="entry name" value="Zn_clus"/>
    <property type="match status" value="1"/>
</dbReference>
<keyword evidence="9" id="KW-1185">Reference proteome</keyword>
<keyword evidence="5" id="KW-0539">Nucleus</keyword>
<reference evidence="8" key="1">
    <citation type="submission" date="2022-07" db="EMBL/GenBank/DDBJ databases">
        <title>Draft genome sequence of Zalerion maritima ATCC 34329, a (micro)plastics degrading marine fungus.</title>
        <authorList>
            <person name="Paco A."/>
            <person name="Goncalves M.F.M."/>
            <person name="Rocha-Santos T.A.P."/>
            <person name="Alves A."/>
        </authorList>
    </citation>
    <scope>NUCLEOTIDE SEQUENCE</scope>
    <source>
        <strain evidence="8">ATCC 34329</strain>
    </source>
</reference>
<dbReference type="AlphaFoldDB" id="A0AAD5RG33"/>
<feature type="domain" description="Zn(2)-C6 fungal-type" evidence="7">
    <location>
        <begin position="15"/>
        <end position="45"/>
    </location>
</feature>
<dbReference type="Gene3D" id="4.10.240.10">
    <property type="entry name" value="Zn(2)-C6 fungal-type DNA-binding domain"/>
    <property type="match status" value="1"/>
</dbReference>
<comment type="caution">
    <text evidence="8">The sequence shown here is derived from an EMBL/GenBank/DDBJ whole genome shotgun (WGS) entry which is preliminary data.</text>
</comment>
<comment type="subcellular location">
    <subcellularLocation>
        <location evidence="1">Nucleus</location>
    </subcellularLocation>
</comment>
<dbReference type="EMBL" id="JAKWBI020000793">
    <property type="protein sequence ID" value="KAJ2892499.1"/>
    <property type="molecule type" value="Genomic_DNA"/>
</dbReference>
<name>A0AAD5RG33_9PEZI</name>
<dbReference type="PANTHER" id="PTHR47540:SF4">
    <property type="entry name" value="TRANSCRIPTION FACTOR RGLT"/>
    <property type="match status" value="1"/>
</dbReference>
<gene>
    <name evidence="8" type="ORF">MKZ38_009702</name>
</gene>
<dbReference type="SMART" id="SM00066">
    <property type="entry name" value="GAL4"/>
    <property type="match status" value="1"/>
</dbReference>
<keyword evidence="2" id="KW-0805">Transcription regulation</keyword>
<keyword evidence="4" id="KW-0804">Transcription</keyword>
<dbReference type="GO" id="GO:0043565">
    <property type="term" value="F:sequence-specific DNA binding"/>
    <property type="evidence" value="ECO:0007669"/>
    <property type="project" value="TreeGrafter"/>
</dbReference>
<keyword evidence="3" id="KW-0238">DNA-binding</keyword>
<protein>
    <submittedName>
        <fullName evidence="8">C6 finger domain-containing protein</fullName>
    </submittedName>
</protein>
<dbReference type="GO" id="GO:0000981">
    <property type="term" value="F:DNA-binding transcription factor activity, RNA polymerase II-specific"/>
    <property type="evidence" value="ECO:0007669"/>
    <property type="project" value="InterPro"/>
</dbReference>
<dbReference type="SUPFAM" id="SSF57701">
    <property type="entry name" value="Zn2/Cys6 DNA-binding domain"/>
    <property type="match status" value="1"/>
</dbReference>
<sequence length="493" mass="53508">MADTTPEKQQTKHRACDECRSRKLACSKEPDGCARCKKEGVACHYSLQKPMGRPRKRPCPDNEATQEKPKQQQQSQTQSRKISTPTSSNTPKNITKTPSTTSSPTATQPTVSTTVPANTSSSTNILNIFDPLPSLGDLQVPDDLDWSLLDNTAGDMGFLDYMNLDPNQPFDPDFVGPEALSLTYPVEEPKPMSKWQFGIGGLFDGGTFDQLSLAMESAPLPVDNSTAPSPDALSAPAPSLSSGSCHSSPDENPDTPTNQVPVPRTSVPCVCLANMYLALDKLQHLPTGVRDAMCAARYGARVAHDCMQCSSCSQPMVLAAQPPIQCLQNMMILGALLPVIANAYMHIVPMVDKEAEKATAERRKLFFAISEFGGVWGRAAQQKECSTAESLQGDMEPTLWRQIVRALLKFDVYGMDGCTATGSKMKQIGLRDVVDQMEERSITRHRMFEHVDVQSTVGSMGCPAPPVTFPGQKPTCLQIIGMAKQAVENIVIA</sequence>
<evidence type="ECO:0000256" key="1">
    <source>
        <dbReference type="ARBA" id="ARBA00004123"/>
    </source>
</evidence>
<evidence type="ECO:0000313" key="9">
    <source>
        <dbReference type="Proteomes" id="UP001201980"/>
    </source>
</evidence>
<evidence type="ECO:0000259" key="7">
    <source>
        <dbReference type="PROSITE" id="PS50048"/>
    </source>
</evidence>
<evidence type="ECO:0000256" key="4">
    <source>
        <dbReference type="ARBA" id="ARBA00023163"/>
    </source>
</evidence>
<accession>A0AAD5RG33</accession>
<feature type="compositionally biased region" description="Low complexity" evidence="6">
    <location>
        <begin position="71"/>
        <end position="117"/>
    </location>
</feature>
<evidence type="ECO:0000256" key="5">
    <source>
        <dbReference type="ARBA" id="ARBA00023242"/>
    </source>
</evidence>
<dbReference type="PROSITE" id="PS50048">
    <property type="entry name" value="ZN2_CY6_FUNGAL_2"/>
    <property type="match status" value="1"/>
</dbReference>
<feature type="region of interest" description="Disordered" evidence="6">
    <location>
        <begin position="222"/>
        <end position="261"/>
    </location>
</feature>
<feature type="compositionally biased region" description="Low complexity" evidence="6">
    <location>
        <begin position="225"/>
        <end position="247"/>
    </location>
</feature>
<dbReference type="CDD" id="cd00067">
    <property type="entry name" value="GAL4"/>
    <property type="match status" value="1"/>
</dbReference>
<dbReference type="GO" id="GO:0045944">
    <property type="term" value="P:positive regulation of transcription by RNA polymerase II"/>
    <property type="evidence" value="ECO:0007669"/>
    <property type="project" value="TreeGrafter"/>
</dbReference>
<evidence type="ECO:0000256" key="6">
    <source>
        <dbReference type="SAM" id="MobiDB-lite"/>
    </source>
</evidence>
<evidence type="ECO:0000313" key="8">
    <source>
        <dbReference type="EMBL" id="KAJ2892499.1"/>
    </source>
</evidence>
<organism evidence="8 9">
    <name type="scientific">Zalerion maritima</name>
    <dbReference type="NCBI Taxonomy" id="339359"/>
    <lineage>
        <taxon>Eukaryota</taxon>
        <taxon>Fungi</taxon>
        <taxon>Dikarya</taxon>
        <taxon>Ascomycota</taxon>
        <taxon>Pezizomycotina</taxon>
        <taxon>Sordariomycetes</taxon>
        <taxon>Lulworthiomycetidae</taxon>
        <taxon>Lulworthiales</taxon>
        <taxon>Lulworthiaceae</taxon>
        <taxon>Zalerion</taxon>
    </lineage>
</organism>
<dbReference type="Proteomes" id="UP001201980">
    <property type="component" value="Unassembled WGS sequence"/>
</dbReference>
<dbReference type="InterPro" id="IPR051711">
    <property type="entry name" value="Stress_Response_Reg"/>
</dbReference>
<dbReference type="PANTHER" id="PTHR47540">
    <property type="entry name" value="THIAMINE REPRESSIBLE GENES REGULATORY PROTEIN THI5"/>
    <property type="match status" value="1"/>
</dbReference>
<dbReference type="InterPro" id="IPR036864">
    <property type="entry name" value="Zn2-C6_fun-type_DNA-bd_sf"/>
</dbReference>
<proteinExistence type="predicted"/>
<dbReference type="GO" id="GO:0008270">
    <property type="term" value="F:zinc ion binding"/>
    <property type="evidence" value="ECO:0007669"/>
    <property type="project" value="InterPro"/>
</dbReference>
<dbReference type="PROSITE" id="PS00463">
    <property type="entry name" value="ZN2_CY6_FUNGAL_1"/>
    <property type="match status" value="1"/>
</dbReference>
<dbReference type="GO" id="GO:0005634">
    <property type="term" value="C:nucleus"/>
    <property type="evidence" value="ECO:0007669"/>
    <property type="project" value="UniProtKB-SubCell"/>
</dbReference>
<feature type="region of interest" description="Disordered" evidence="6">
    <location>
        <begin position="44"/>
        <end position="123"/>
    </location>
</feature>
<dbReference type="InterPro" id="IPR001138">
    <property type="entry name" value="Zn2Cys6_DnaBD"/>
</dbReference>
<evidence type="ECO:0000256" key="2">
    <source>
        <dbReference type="ARBA" id="ARBA00023015"/>
    </source>
</evidence>
<evidence type="ECO:0000256" key="3">
    <source>
        <dbReference type="ARBA" id="ARBA00023125"/>
    </source>
</evidence>